<dbReference type="SUPFAM" id="SSF51161">
    <property type="entry name" value="Trimeric LpxA-like enzymes"/>
    <property type="match status" value="1"/>
</dbReference>
<dbReference type="RefSeq" id="WP_169684724.1">
    <property type="nucleotide sequence ID" value="NZ_JABBNU010000012.1"/>
</dbReference>
<comment type="caution">
    <text evidence="3">The sequence shown here is derived from an EMBL/GenBank/DDBJ whole genome shotgun (WGS) entry which is preliminary data.</text>
</comment>
<accession>A0A848J784</accession>
<dbReference type="GO" id="GO:0016746">
    <property type="term" value="F:acyltransferase activity"/>
    <property type="evidence" value="ECO:0007669"/>
    <property type="project" value="UniProtKB-KW"/>
</dbReference>
<dbReference type="EMBL" id="JABBNU010000012">
    <property type="protein sequence ID" value="NMM50360.1"/>
    <property type="molecule type" value="Genomic_DNA"/>
</dbReference>
<protein>
    <submittedName>
        <fullName evidence="3">Glucose-1-phosphate thymidylyltransferase</fullName>
    </submittedName>
</protein>
<dbReference type="NCBIfam" id="TIGR03991">
    <property type="entry name" value="alt_bact_glmU"/>
    <property type="match status" value="1"/>
</dbReference>
<evidence type="ECO:0000313" key="3">
    <source>
        <dbReference type="EMBL" id="NMM50360.1"/>
    </source>
</evidence>
<gene>
    <name evidence="3" type="ORF">HH304_18265</name>
</gene>
<dbReference type="PANTHER" id="PTHR43584">
    <property type="entry name" value="NUCLEOTIDYL TRANSFERASE"/>
    <property type="match status" value="1"/>
</dbReference>
<evidence type="ECO:0000313" key="4">
    <source>
        <dbReference type="Proteomes" id="UP000559010"/>
    </source>
</evidence>
<proteinExistence type="predicted"/>
<dbReference type="GO" id="GO:0016779">
    <property type="term" value="F:nucleotidyltransferase activity"/>
    <property type="evidence" value="ECO:0007669"/>
    <property type="project" value="UniProtKB-ARBA"/>
</dbReference>
<keyword evidence="1 3" id="KW-0808">Transferase</keyword>
<keyword evidence="4" id="KW-1185">Reference proteome</keyword>
<dbReference type="Proteomes" id="UP000559010">
    <property type="component" value="Unassembled WGS sequence"/>
</dbReference>
<dbReference type="InterPro" id="IPR011004">
    <property type="entry name" value="Trimer_LpxA-like_sf"/>
</dbReference>
<sequence>MNIVLFDNHSTRKSLLPFTFTRPVAEIRIGILTISEKWGKRLNGDVSFITESYLTKKFPLNHTDDNLYIDGALCPTNELIKKVNALKPESGFKIDDRVVVWRSSESITDFQTIESKAASCDQMDLDVDVIDFPWEIFQKNRSQIESDFELITSGRKSAEISDPHTIIYGKENVFIEEGVDVKAAVINAESGPIYIGKDVVIGEGAIIRGACAILNNSHVSMGAKFRGDSTIGPYCKVGGEVSNSVFIGYSNKSHDGFLGNAVIGEWCNMGADSNNSNLKNNYDQVKLWSYAKEGFIRTGQQFCGLMMGDHTKCGINTMFNTGTVTGVSANIFGAGFPRNFIPSYSWGGPQGLTTFHINKALQSAEIVMKRRGKELDEVEREILTHIFEETSKYRNWEV</sequence>
<evidence type="ECO:0000256" key="1">
    <source>
        <dbReference type="ARBA" id="ARBA00022679"/>
    </source>
</evidence>
<dbReference type="InterPro" id="IPR050065">
    <property type="entry name" value="GlmU-like"/>
</dbReference>
<dbReference type="InterPro" id="IPR023917">
    <property type="entry name" value="Bifunctiontional_GlmU_bac-type"/>
</dbReference>
<organism evidence="3 4">
    <name type="scientific">Marinigracilibium pacificum</name>
    <dbReference type="NCBI Taxonomy" id="2729599"/>
    <lineage>
        <taxon>Bacteria</taxon>
        <taxon>Pseudomonadati</taxon>
        <taxon>Bacteroidota</taxon>
        <taxon>Cytophagia</taxon>
        <taxon>Cytophagales</taxon>
        <taxon>Flammeovirgaceae</taxon>
        <taxon>Marinigracilibium</taxon>
    </lineage>
</organism>
<name>A0A848J784_9BACT</name>
<dbReference type="Gene3D" id="2.160.10.10">
    <property type="entry name" value="Hexapeptide repeat proteins"/>
    <property type="match status" value="1"/>
</dbReference>
<evidence type="ECO:0000256" key="2">
    <source>
        <dbReference type="ARBA" id="ARBA00023315"/>
    </source>
</evidence>
<keyword evidence="2" id="KW-0012">Acyltransferase</keyword>
<reference evidence="3 4" key="1">
    <citation type="submission" date="2020-04" db="EMBL/GenBank/DDBJ databases">
        <title>Flammeovirgaceae bacterium KN852 isolated from deep sea.</title>
        <authorList>
            <person name="Zhang D.-C."/>
        </authorList>
    </citation>
    <scope>NUCLEOTIDE SEQUENCE [LARGE SCALE GENOMIC DNA]</scope>
    <source>
        <strain evidence="3 4">KN852</strain>
    </source>
</reference>
<dbReference type="PANTHER" id="PTHR43584:SF9">
    <property type="entry name" value="TRANSFERASE HEXAPEPTIDE REPEAT CONTAINING PROTEIN"/>
    <property type="match status" value="1"/>
</dbReference>
<dbReference type="AlphaFoldDB" id="A0A848J784"/>
<dbReference type="Pfam" id="PF13562">
    <property type="entry name" value="NTP_transf_4"/>
    <property type="match status" value="1"/>
</dbReference>